<dbReference type="EMBL" id="JANGAB010000003">
    <property type="protein sequence ID" value="MCQ4949394.1"/>
    <property type="molecule type" value="Genomic_DNA"/>
</dbReference>
<evidence type="ECO:0008006" key="4">
    <source>
        <dbReference type="Google" id="ProtNLM"/>
    </source>
</evidence>
<name>A0AAW5KEI1_9FIRM</name>
<keyword evidence="1" id="KW-1133">Transmembrane helix</keyword>
<evidence type="ECO:0000313" key="3">
    <source>
        <dbReference type="Proteomes" id="UP001205063"/>
    </source>
</evidence>
<feature type="transmembrane region" description="Helical" evidence="1">
    <location>
        <begin position="194"/>
        <end position="212"/>
    </location>
</feature>
<proteinExistence type="predicted"/>
<dbReference type="Proteomes" id="UP001205063">
    <property type="component" value="Unassembled WGS sequence"/>
</dbReference>
<evidence type="ECO:0000256" key="1">
    <source>
        <dbReference type="SAM" id="Phobius"/>
    </source>
</evidence>
<feature type="transmembrane region" description="Helical" evidence="1">
    <location>
        <begin position="156"/>
        <end position="174"/>
    </location>
</feature>
<organism evidence="2 3">
    <name type="scientific">Bittarella massiliensis</name>
    <name type="common">ex Durand et al. 2017</name>
    <dbReference type="NCBI Taxonomy" id="1720313"/>
    <lineage>
        <taxon>Bacteria</taxon>
        <taxon>Bacillati</taxon>
        <taxon>Bacillota</taxon>
        <taxon>Clostridia</taxon>
        <taxon>Eubacteriales</taxon>
        <taxon>Oscillospiraceae</taxon>
        <taxon>Bittarella (ex Durand et al. 2017)</taxon>
    </lineage>
</organism>
<feature type="transmembrane region" description="Helical" evidence="1">
    <location>
        <begin position="98"/>
        <end position="122"/>
    </location>
</feature>
<feature type="transmembrane region" description="Helical" evidence="1">
    <location>
        <begin position="20"/>
        <end position="39"/>
    </location>
</feature>
<gene>
    <name evidence="2" type="ORF">NE646_06905</name>
</gene>
<accession>A0AAW5KEI1</accession>
<dbReference type="AlphaFoldDB" id="A0AAW5KEI1"/>
<reference evidence="2" key="1">
    <citation type="submission" date="2022-06" db="EMBL/GenBank/DDBJ databases">
        <title>Isolation of gut microbiota from human fecal samples.</title>
        <authorList>
            <person name="Pamer E.G."/>
            <person name="Barat B."/>
            <person name="Waligurski E."/>
            <person name="Medina S."/>
            <person name="Paddock L."/>
            <person name="Mostad J."/>
        </authorList>
    </citation>
    <scope>NUCLEOTIDE SEQUENCE</scope>
    <source>
        <strain evidence="2">DFI.7.96</strain>
    </source>
</reference>
<keyword evidence="1" id="KW-0812">Transmembrane</keyword>
<sequence>MRDRLRILYSGFRNMGKVYWAPYLLLFLFLPYIAYQPVAVAQFSDKFIPLISKDMLHSFSAYISLIPIWYLTFYFRGQFEPGAAELLLAYRRIPYAKSFDVLLIWGHAVFLLLPFTLLLKIWLHFTDLLLYSLQYATIMFVYCTAFFAIMTFFRSVLLAAVVPVIFHLLTSIGGEENLLFLGNQPLDSKILLTKYLPLFFLSLAVGIGVAQLDQNRKTLDRTVAPQVKKLRYGKYKAFFFAGMAVLAVGGGVLVYQTFKPDKTGHKVYEGEALVASLLKHFQAEIPAGTTPYLYFAERCAAGLAPMMEKDDSVESSAEAGSADSYLCFYYFDQMWQRFAPQQEAESLLEQNRQVLCVGAPSILEKQPYADYTVASYHWMYRQRFCREMVEEGYQEQGEYYQKEIQELGWESVEADVRSLLQQSNLGDNTPAFWERATLDRDWVYTQLSLSAKDQTKILSYARLAYIRHRASELGLDCPDYRGKTIGNLEVQTSELVGEINRAPSQTQKNEKYDSPYSHCGIWPKEWMNF</sequence>
<feature type="transmembrane region" description="Helical" evidence="1">
    <location>
        <begin position="237"/>
        <end position="258"/>
    </location>
</feature>
<dbReference type="RefSeq" id="WP_256136011.1">
    <property type="nucleotide sequence ID" value="NZ_JANGAB010000003.1"/>
</dbReference>
<evidence type="ECO:0000313" key="2">
    <source>
        <dbReference type="EMBL" id="MCQ4949394.1"/>
    </source>
</evidence>
<feature type="transmembrane region" description="Helical" evidence="1">
    <location>
        <begin position="128"/>
        <end position="149"/>
    </location>
</feature>
<feature type="transmembrane region" description="Helical" evidence="1">
    <location>
        <begin position="59"/>
        <end position="77"/>
    </location>
</feature>
<protein>
    <recommendedName>
        <fullName evidence="4">ABC transporter permease</fullName>
    </recommendedName>
</protein>
<keyword evidence="1" id="KW-0472">Membrane</keyword>
<comment type="caution">
    <text evidence="2">The sequence shown here is derived from an EMBL/GenBank/DDBJ whole genome shotgun (WGS) entry which is preliminary data.</text>
</comment>